<keyword evidence="8" id="KW-1185">Reference proteome</keyword>
<comment type="caution">
    <text evidence="7">The sequence shown here is derived from an EMBL/GenBank/DDBJ whole genome shotgun (WGS) entry which is preliminary data.</text>
</comment>
<dbReference type="InterPro" id="IPR019382">
    <property type="entry name" value="eIF3l"/>
</dbReference>
<dbReference type="InterPro" id="IPR000717">
    <property type="entry name" value="PCI_dom"/>
</dbReference>
<dbReference type="OrthoDB" id="15082at2759"/>
<proteinExistence type="inferred from homology"/>
<dbReference type="GO" id="GO:0001732">
    <property type="term" value="P:formation of cytoplasmic translation initiation complex"/>
    <property type="evidence" value="ECO:0007669"/>
    <property type="project" value="UniProtKB-UniRule"/>
</dbReference>
<feature type="region of interest" description="Disordered" evidence="5">
    <location>
        <begin position="1"/>
        <end position="23"/>
    </location>
</feature>
<evidence type="ECO:0000313" key="7">
    <source>
        <dbReference type="EMBL" id="KMZ70211.1"/>
    </source>
</evidence>
<dbReference type="GO" id="GO:0016282">
    <property type="term" value="C:eukaryotic 43S preinitiation complex"/>
    <property type="evidence" value="ECO:0007669"/>
    <property type="project" value="UniProtKB-UniRule"/>
</dbReference>
<evidence type="ECO:0000313" key="8">
    <source>
        <dbReference type="Proteomes" id="UP000036987"/>
    </source>
</evidence>
<accession>A0A0K9PMM2</accession>
<dbReference type="STRING" id="29655.A0A0K9PMM2"/>
<comment type="subcellular location">
    <subcellularLocation>
        <location evidence="4">Cytoplasm</location>
    </subcellularLocation>
</comment>
<organism evidence="7 8">
    <name type="scientific">Zostera marina</name>
    <name type="common">Eelgrass</name>
    <dbReference type="NCBI Taxonomy" id="29655"/>
    <lineage>
        <taxon>Eukaryota</taxon>
        <taxon>Viridiplantae</taxon>
        <taxon>Streptophyta</taxon>
        <taxon>Embryophyta</taxon>
        <taxon>Tracheophyta</taxon>
        <taxon>Spermatophyta</taxon>
        <taxon>Magnoliopsida</taxon>
        <taxon>Liliopsida</taxon>
        <taxon>Zosteraceae</taxon>
        <taxon>Zostera</taxon>
    </lineage>
</organism>
<dbReference type="OMA" id="AGWFIRN"/>
<dbReference type="GO" id="GO:0005852">
    <property type="term" value="C:eukaryotic translation initiation factor 3 complex"/>
    <property type="evidence" value="ECO:0000318"/>
    <property type="project" value="GO_Central"/>
</dbReference>
<keyword evidence="1 4" id="KW-0963">Cytoplasm</keyword>
<sequence length="521" mass="61305">MASAYDYDDSSHEGRDSSHEGLEYDPNYVPDAVKTFVVHLYRQIRDKNVYEIHQMYEGSFQLLTERMFRDTPWPSVEAVASYVDNDHVFCMLYKEMWFRHLFARVMPTGMQRVESWDNYCNLFGVVLHGVVNMQLPNQWLWDMVDEFVYQFQSYCQYRSKLKSRSHEELQLIRQYDQAWNVYGVLNYLQALVEKSTIIQILEREKEGLEIFTATDGYDYDNGSSNVLKMLGYYSMIGLLRVHCLLGDYSTGLKCLVPIDISQQGVYTTIIGSHITTIYHYGFASLMLRRYVDAIQEFNKVLLYILKTKQFHQKSPQYDQILKKNEQMFALLALSLSLCPQVKLVEENVNNHLREKYNDKMLRMQRYDDEAYSLYDELFSYACPKFITPSAPVFDEPLGNYNQDAYRLQLKLFLFEVKQQQLLSGVRNFLKLYSSISIGKLATYIEVDEPTLRTVLMTYKHKTHAVNSKGNIISHADIDFYIVEDVLHIIESKPAKRYGDYFIKQILKYEGLITELERVRLD</sequence>
<feature type="compositionally biased region" description="Basic and acidic residues" evidence="5">
    <location>
        <begin position="9"/>
        <end position="22"/>
    </location>
</feature>
<protein>
    <recommendedName>
        <fullName evidence="4">Eukaryotic translation initiation factor 3 subunit L</fullName>
        <shortName evidence="4">eIF3l</shortName>
    </recommendedName>
</protein>
<comment type="subunit">
    <text evidence="4">Component of the eukaryotic translation initiation factor 3 (eIF-3) complex.</text>
</comment>
<evidence type="ECO:0000256" key="2">
    <source>
        <dbReference type="ARBA" id="ARBA00022540"/>
    </source>
</evidence>
<keyword evidence="2 4" id="KW-0396">Initiation factor</keyword>
<evidence type="ECO:0000259" key="6">
    <source>
        <dbReference type="PROSITE" id="PS50250"/>
    </source>
</evidence>
<dbReference type="Pfam" id="PF10255">
    <property type="entry name" value="Paf67"/>
    <property type="match status" value="1"/>
</dbReference>
<gene>
    <name evidence="7" type="ORF">ZOSMA_1G01840</name>
</gene>
<dbReference type="HAMAP" id="MF_03011">
    <property type="entry name" value="eIF3l"/>
    <property type="match status" value="1"/>
</dbReference>
<evidence type="ECO:0000256" key="1">
    <source>
        <dbReference type="ARBA" id="ARBA00022490"/>
    </source>
</evidence>
<evidence type="ECO:0000256" key="5">
    <source>
        <dbReference type="SAM" id="MobiDB-lite"/>
    </source>
</evidence>
<comment type="function">
    <text evidence="4">Component of the eukaryotic translation initiation factor 3 (eIF-3) complex, which is involved in protein synthesis of a specialized repertoire of mRNAs and, together with other initiation factors, stimulates binding of mRNA and methionyl-tRNAi to the 40S ribosome. The eIF-3 complex specifically targets and initiates translation of a subset of mRNAs involved in cell proliferation.</text>
</comment>
<name>A0A0K9PMM2_ZOSMR</name>
<reference evidence="8" key="1">
    <citation type="journal article" date="2016" name="Nature">
        <title>The genome of the seagrass Zostera marina reveals angiosperm adaptation to the sea.</title>
        <authorList>
            <person name="Olsen J.L."/>
            <person name="Rouze P."/>
            <person name="Verhelst B."/>
            <person name="Lin Y.-C."/>
            <person name="Bayer T."/>
            <person name="Collen J."/>
            <person name="Dattolo E."/>
            <person name="De Paoli E."/>
            <person name="Dittami S."/>
            <person name="Maumus F."/>
            <person name="Michel G."/>
            <person name="Kersting A."/>
            <person name="Lauritano C."/>
            <person name="Lohaus R."/>
            <person name="Toepel M."/>
            <person name="Tonon T."/>
            <person name="Vanneste K."/>
            <person name="Amirebrahimi M."/>
            <person name="Brakel J."/>
            <person name="Bostroem C."/>
            <person name="Chovatia M."/>
            <person name="Grimwood J."/>
            <person name="Jenkins J.W."/>
            <person name="Jueterbock A."/>
            <person name="Mraz A."/>
            <person name="Stam W.T."/>
            <person name="Tice H."/>
            <person name="Bornberg-Bauer E."/>
            <person name="Green P.J."/>
            <person name="Pearson G.A."/>
            <person name="Procaccini G."/>
            <person name="Duarte C.M."/>
            <person name="Schmutz J."/>
            <person name="Reusch T.B.H."/>
            <person name="Van de Peer Y."/>
        </authorList>
    </citation>
    <scope>NUCLEOTIDE SEQUENCE [LARGE SCALE GENOMIC DNA]</scope>
    <source>
        <strain evidence="8">cv. Finnish</strain>
    </source>
</reference>
<dbReference type="EMBL" id="LFYR01000729">
    <property type="protein sequence ID" value="KMZ70211.1"/>
    <property type="molecule type" value="Genomic_DNA"/>
</dbReference>
<dbReference type="PANTHER" id="PTHR13242">
    <property type="entry name" value="EUKARYOTIC TRANSLATION INITIATION FACTOR 3"/>
    <property type="match status" value="1"/>
</dbReference>
<dbReference type="GO" id="GO:0006413">
    <property type="term" value="P:translational initiation"/>
    <property type="evidence" value="ECO:0000318"/>
    <property type="project" value="GO_Central"/>
</dbReference>
<evidence type="ECO:0000256" key="3">
    <source>
        <dbReference type="ARBA" id="ARBA00022917"/>
    </source>
</evidence>
<dbReference type="GO" id="GO:0003743">
    <property type="term" value="F:translation initiation factor activity"/>
    <property type="evidence" value="ECO:0007669"/>
    <property type="project" value="UniProtKB-UniRule"/>
</dbReference>
<dbReference type="GO" id="GO:0033290">
    <property type="term" value="C:eukaryotic 48S preinitiation complex"/>
    <property type="evidence" value="ECO:0007669"/>
    <property type="project" value="UniProtKB-UniRule"/>
</dbReference>
<comment type="similarity">
    <text evidence="4">Belongs to the eIF-3 subunit L family.</text>
</comment>
<dbReference type="PROSITE" id="PS50250">
    <property type="entry name" value="PCI"/>
    <property type="match status" value="1"/>
</dbReference>
<dbReference type="Proteomes" id="UP000036987">
    <property type="component" value="Unassembled WGS sequence"/>
</dbReference>
<keyword evidence="3 4" id="KW-0648">Protein biosynthesis</keyword>
<evidence type="ECO:0000256" key="4">
    <source>
        <dbReference type="HAMAP-Rule" id="MF_03011"/>
    </source>
</evidence>
<feature type="domain" description="PCI" evidence="6">
    <location>
        <begin position="296"/>
        <end position="495"/>
    </location>
</feature>
<dbReference type="AlphaFoldDB" id="A0A0K9PMM2"/>
<dbReference type="PANTHER" id="PTHR13242:SF0">
    <property type="entry name" value="EUKARYOTIC TRANSLATION INITIATION FACTOR 3 SUBUNIT L"/>
    <property type="match status" value="1"/>
</dbReference>